<dbReference type="Pfam" id="PF03235">
    <property type="entry name" value="GmrSD_N"/>
    <property type="match status" value="1"/>
</dbReference>
<comment type="caution">
    <text evidence="3">The sequence shown here is derived from an EMBL/GenBank/DDBJ whole genome shotgun (WGS) entry which is preliminary data.</text>
</comment>
<dbReference type="PANTHER" id="PTHR39639:SF1">
    <property type="entry name" value="DUF262 DOMAIN-CONTAINING PROTEIN"/>
    <property type="match status" value="1"/>
</dbReference>
<reference evidence="3 4" key="1">
    <citation type="submission" date="2024-02" db="EMBL/GenBank/DDBJ databases">
        <title>Bacteria isolated from the canopy kelp, Nereocystis luetkeana.</title>
        <authorList>
            <person name="Pfister C.A."/>
            <person name="Younker I.T."/>
            <person name="Light S.H."/>
        </authorList>
    </citation>
    <scope>NUCLEOTIDE SEQUENCE [LARGE SCALE GENOMIC DNA]</scope>
    <source>
        <strain evidence="3 4">TI.2.07</strain>
    </source>
</reference>
<evidence type="ECO:0000313" key="4">
    <source>
        <dbReference type="Proteomes" id="UP001366060"/>
    </source>
</evidence>
<dbReference type="InterPro" id="IPR004919">
    <property type="entry name" value="GmrSD_N"/>
</dbReference>
<protein>
    <submittedName>
        <fullName evidence="3">DUF262 domain-containing protein</fullName>
    </submittedName>
</protein>
<feature type="domain" description="GmrSD restriction endonucleases N-terminal" evidence="2">
    <location>
        <begin position="270"/>
        <end position="412"/>
    </location>
</feature>
<name>A0ABU9HB08_9GAMM</name>
<organism evidence="3 4">
    <name type="scientific">Psychromonas arctica</name>
    <dbReference type="NCBI Taxonomy" id="168275"/>
    <lineage>
        <taxon>Bacteria</taxon>
        <taxon>Pseudomonadati</taxon>
        <taxon>Pseudomonadota</taxon>
        <taxon>Gammaproteobacteria</taxon>
        <taxon>Alteromonadales</taxon>
        <taxon>Psychromonadaceae</taxon>
        <taxon>Psychromonas</taxon>
    </lineage>
</organism>
<dbReference type="PANTHER" id="PTHR39639">
    <property type="entry name" value="CHROMOSOME 16, WHOLE GENOME SHOTGUN SEQUENCE"/>
    <property type="match status" value="1"/>
</dbReference>
<evidence type="ECO:0000259" key="2">
    <source>
        <dbReference type="Pfam" id="PF03235"/>
    </source>
</evidence>
<feature type="compositionally biased region" description="Polar residues" evidence="1">
    <location>
        <begin position="239"/>
        <end position="248"/>
    </location>
</feature>
<feature type="region of interest" description="Disordered" evidence="1">
    <location>
        <begin position="201"/>
        <end position="248"/>
    </location>
</feature>
<evidence type="ECO:0000256" key="1">
    <source>
        <dbReference type="SAM" id="MobiDB-lite"/>
    </source>
</evidence>
<evidence type="ECO:0000313" key="3">
    <source>
        <dbReference type="EMBL" id="MEL0658975.1"/>
    </source>
</evidence>
<keyword evidence="4" id="KW-1185">Reference proteome</keyword>
<sequence length="639" mass="73393">MLFDEVLDYLELMVGEELPSLNPSTEPTVILKVDRATKRYQLAATSSIKSASRSFNHLEMICSELSKNGFVNIEQALGGAGSSRHQLETIIANLPNVEHFKYNKKKHLYLRDSDTHPLGTIKALSSSESRNIKSRIDNYRDFDIAQFHTSHNQKITLLKNKLNNVFTKYPGESDVEDIGQLLIDLTELGGRLSGAIVNIDMSHSEPSNDDDSITNLSDDGDGDSDDDDDDDDDEHTLNAAETQGLQPTRISQVSPTISLLYDRVLHDEIDLQPEFQRKDRIWPKKDKARLIESILLGLPLPVFYFAERPNPNPKADLDFDWVIIDGLQRITSLIDFMKGLFPLTDLTMLGKFDTCYFKDLPRREQRKIREYQIHGHLIQISKDSDEMIRELFHRINTYGKNLSYQEIRSALYPGSANRFMKYIAESDQFIDAIPAKINPERMLDIEYVLRAVSFIILGYEKYTYAKNDDFLCRTLKVLNKYTYVANNTSINSDEIYDDLEYRINSAFITINKIFGRDSYKKGPEGKINKILFELIVSIFALMNDQQRTIASTPNNADAIKCRLFEMISDDIDSESDWISETYKEQDRGFNYAISNSTSKRVTILFRFRSIINMINDITKMDFLPKPLLEDQNVKEGDKL</sequence>
<dbReference type="RefSeq" id="WP_341627579.1">
    <property type="nucleotide sequence ID" value="NZ_JBAKBA010000013.1"/>
</dbReference>
<accession>A0ABU9HB08</accession>
<dbReference type="Proteomes" id="UP001366060">
    <property type="component" value="Unassembled WGS sequence"/>
</dbReference>
<proteinExistence type="predicted"/>
<feature type="compositionally biased region" description="Acidic residues" evidence="1">
    <location>
        <begin position="207"/>
        <end position="234"/>
    </location>
</feature>
<dbReference type="EMBL" id="JBAKBA010000013">
    <property type="protein sequence ID" value="MEL0658975.1"/>
    <property type="molecule type" value="Genomic_DNA"/>
</dbReference>
<gene>
    <name evidence="3" type="ORF">V6255_07455</name>
</gene>